<gene>
    <name evidence="5" type="ORF">EYW49_06180</name>
</gene>
<dbReference type="GO" id="GO:0003700">
    <property type="term" value="F:DNA-binding transcription factor activity"/>
    <property type="evidence" value="ECO:0007669"/>
    <property type="project" value="InterPro"/>
</dbReference>
<keyword evidence="1" id="KW-0805">Transcription regulation</keyword>
<dbReference type="SMART" id="SM00345">
    <property type="entry name" value="HTH_GNTR"/>
    <property type="match status" value="1"/>
</dbReference>
<evidence type="ECO:0000256" key="1">
    <source>
        <dbReference type="ARBA" id="ARBA00023015"/>
    </source>
</evidence>
<reference evidence="5 6" key="1">
    <citation type="submission" date="2019-02" db="EMBL/GenBank/DDBJ databases">
        <title>Siculibacillus lacustris gen. nov., sp. nov., a new rosette-forming bacterium isolated from a freshwater crater lake (Lake St. Ana, Romania).</title>
        <authorList>
            <person name="Felfoldi T."/>
            <person name="Marton Z."/>
            <person name="Szabo A."/>
            <person name="Mentes A."/>
            <person name="Boka K."/>
            <person name="Marialigeti K."/>
            <person name="Mathe I."/>
            <person name="Koncz M."/>
            <person name="Schumann P."/>
            <person name="Toth E."/>
        </authorList>
    </citation>
    <scope>NUCLEOTIDE SEQUENCE [LARGE SCALE GENOMIC DNA]</scope>
    <source>
        <strain evidence="5 6">SA-279</strain>
    </source>
</reference>
<dbReference type="PROSITE" id="PS50949">
    <property type="entry name" value="HTH_GNTR"/>
    <property type="match status" value="1"/>
</dbReference>
<dbReference type="InterPro" id="IPR008920">
    <property type="entry name" value="TF_FadR/GntR_C"/>
</dbReference>
<dbReference type="Pfam" id="PF00392">
    <property type="entry name" value="GntR"/>
    <property type="match status" value="1"/>
</dbReference>
<proteinExistence type="predicted"/>
<dbReference type="AlphaFoldDB" id="A0A4Q9VUT7"/>
<dbReference type="Pfam" id="PF07729">
    <property type="entry name" value="FCD"/>
    <property type="match status" value="1"/>
</dbReference>
<dbReference type="Gene3D" id="1.20.120.530">
    <property type="entry name" value="GntR ligand-binding domain-like"/>
    <property type="match status" value="1"/>
</dbReference>
<dbReference type="OrthoDB" id="9788098at2"/>
<dbReference type="CDD" id="cd07377">
    <property type="entry name" value="WHTH_GntR"/>
    <property type="match status" value="1"/>
</dbReference>
<feature type="domain" description="HTH gntR-type" evidence="4">
    <location>
        <begin position="14"/>
        <end position="81"/>
    </location>
</feature>
<dbReference type="InterPro" id="IPR036388">
    <property type="entry name" value="WH-like_DNA-bd_sf"/>
</dbReference>
<keyword evidence="2" id="KW-0238">DNA-binding</keyword>
<dbReference type="Gene3D" id="1.10.10.10">
    <property type="entry name" value="Winged helix-like DNA-binding domain superfamily/Winged helix DNA-binding domain"/>
    <property type="match status" value="1"/>
</dbReference>
<dbReference type="PANTHER" id="PTHR43537:SF45">
    <property type="entry name" value="GNTR FAMILY REGULATORY PROTEIN"/>
    <property type="match status" value="1"/>
</dbReference>
<dbReference type="InterPro" id="IPR000524">
    <property type="entry name" value="Tscrpt_reg_HTH_GntR"/>
</dbReference>
<protein>
    <submittedName>
        <fullName evidence="5">GntR family transcriptional regulator</fullName>
    </submittedName>
</protein>
<dbReference type="GO" id="GO:0003677">
    <property type="term" value="F:DNA binding"/>
    <property type="evidence" value="ECO:0007669"/>
    <property type="project" value="UniProtKB-KW"/>
</dbReference>
<accession>A0A4Q9VUT7</accession>
<dbReference type="PANTHER" id="PTHR43537">
    <property type="entry name" value="TRANSCRIPTIONAL REGULATOR, GNTR FAMILY"/>
    <property type="match status" value="1"/>
</dbReference>
<evidence type="ECO:0000313" key="6">
    <source>
        <dbReference type="Proteomes" id="UP000292781"/>
    </source>
</evidence>
<evidence type="ECO:0000313" key="5">
    <source>
        <dbReference type="EMBL" id="TBW39456.1"/>
    </source>
</evidence>
<keyword evidence="3" id="KW-0804">Transcription</keyword>
<dbReference type="InterPro" id="IPR036390">
    <property type="entry name" value="WH_DNA-bd_sf"/>
</dbReference>
<dbReference type="SMART" id="SM00895">
    <property type="entry name" value="FCD"/>
    <property type="match status" value="1"/>
</dbReference>
<dbReference type="RefSeq" id="WP_131307291.1">
    <property type="nucleotide sequence ID" value="NZ_SJFN01000007.1"/>
</dbReference>
<dbReference type="EMBL" id="SJFN01000007">
    <property type="protein sequence ID" value="TBW39456.1"/>
    <property type="molecule type" value="Genomic_DNA"/>
</dbReference>
<evidence type="ECO:0000256" key="3">
    <source>
        <dbReference type="ARBA" id="ARBA00023163"/>
    </source>
</evidence>
<keyword evidence="6" id="KW-1185">Reference proteome</keyword>
<dbReference type="Proteomes" id="UP000292781">
    <property type="component" value="Unassembled WGS sequence"/>
</dbReference>
<organism evidence="5 6">
    <name type="scientific">Siculibacillus lacustris</name>
    <dbReference type="NCBI Taxonomy" id="1549641"/>
    <lineage>
        <taxon>Bacteria</taxon>
        <taxon>Pseudomonadati</taxon>
        <taxon>Pseudomonadota</taxon>
        <taxon>Alphaproteobacteria</taxon>
        <taxon>Hyphomicrobiales</taxon>
        <taxon>Ancalomicrobiaceae</taxon>
        <taxon>Siculibacillus</taxon>
    </lineage>
</organism>
<dbReference type="SUPFAM" id="SSF46785">
    <property type="entry name" value="Winged helix' DNA-binding domain"/>
    <property type="match status" value="1"/>
</dbReference>
<sequence length="231" mass="25777">MAILKPMAADDQRGSATNRVQTAVREAIINLELAPGSMIDKAALCERFDVSRFPVSDALARLQTEGLVEVLPQRGTRVSRIRVSDVRQAMFIRRALEVEMVRTLTATMPDSVLDQLDLNIQYQRLAVERVEPKVFHELDLAFHNLMLDCLGYQRVNTAIDSARASLERARRMLSSPRRHADTLAEHEAIFRALAARDAVAAAEAMQNHVDTVLAELMALMALQPEVFDQGS</sequence>
<dbReference type="InterPro" id="IPR011711">
    <property type="entry name" value="GntR_C"/>
</dbReference>
<name>A0A4Q9VUT7_9HYPH</name>
<evidence type="ECO:0000259" key="4">
    <source>
        <dbReference type="PROSITE" id="PS50949"/>
    </source>
</evidence>
<evidence type="ECO:0000256" key="2">
    <source>
        <dbReference type="ARBA" id="ARBA00023125"/>
    </source>
</evidence>
<comment type="caution">
    <text evidence="5">The sequence shown here is derived from an EMBL/GenBank/DDBJ whole genome shotgun (WGS) entry which is preliminary data.</text>
</comment>
<dbReference type="SUPFAM" id="SSF48008">
    <property type="entry name" value="GntR ligand-binding domain-like"/>
    <property type="match status" value="1"/>
</dbReference>